<dbReference type="SMART" id="SM00173">
    <property type="entry name" value="RAS"/>
    <property type="match status" value="1"/>
</dbReference>
<dbReference type="GO" id="GO:0005886">
    <property type="term" value="C:plasma membrane"/>
    <property type="evidence" value="ECO:0007669"/>
    <property type="project" value="TreeGrafter"/>
</dbReference>
<dbReference type="OrthoDB" id="5239715at2759"/>
<evidence type="ECO:0000256" key="1">
    <source>
        <dbReference type="ARBA" id="ARBA00008846"/>
    </source>
</evidence>
<dbReference type="EMBL" id="CADEPM010000011">
    <property type="protein sequence ID" value="CAB3410559.1"/>
    <property type="molecule type" value="Genomic_DNA"/>
</dbReference>
<proteinExistence type="inferred from homology"/>
<dbReference type="Proteomes" id="UP000494206">
    <property type="component" value="Unassembled WGS sequence"/>
</dbReference>
<evidence type="ECO:0000313" key="5">
    <source>
        <dbReference type="Proteomes" id="UP000494206"/>
    </source>
</evidence>
<comment type="caution">
    <text evidence="4">The sequence shown here is derived from an EMBL/GenBank/DDBJ whole genome shotgun (WGS) entry which is preliminary data.</text>
</comment>
<protein>
    <submittedName>
        <fullName evidence="4">Uncharacterized protein</fullName>
    </submittedName>
</protein>
<comment type="similarity">
    <text evidence="1">Belongs to the small GTPase superfamily. RGK family.</text>
</comment>
<dbReference type="InterPro" id="IPR001806">
    <property type="entry name" value="Small_GTPase"/>
</dbReference>
<feature type="compositionally biased region" description="Low complexity" evidence="3">
    <location>
        <begin position="18"/>
        <end position="51"/>
    </location>
</feature>
<dbReference type="Gene3D" id="3.40.50.300">
    <property type="entry name" value="P-loop containing nucleotide triphosphate hydrolases"/>
    <property type="match status" value="1"/>
</dbReference>
<evidence type="ECO:0000256" key="3">
    <source>
        <dbReference type="SAM" id="MobiDB-lite"/>
    </source>
</evidence>
<organism evidence="4 5">
    <name type="scientific">Caenorhabditis bovis</name>
    <dbReference type="NCBI Taxonomy" id="2654633"/>
    <lineage>
        <taxon>Eukaryota</taxon>
        <taxon>Metazoa</taxon>
        <taxon>Ecdysozoa</taxon>
        <taxon>Nematoda</taxon>
        <taxon>Chromadorea</taxon>
        <taxon>Rhabditida</taxon>
        <taxon>Rhabditina</taxon>
        <taxon>Rhabditomorpha</taxon>
        <taxon>Rhabditoidea</taxon>
        <taxon>Rhabditidae</taxon>
        <taxon>Peloderinae</taxon>
        <taxon>Caenorhabditis</taxon>
    </lineage>
</organism>
<dbReference type="GO" id="GO:0005246">
    <property type="term" value="F:calcium channel regulator activity"/>
    <property type="evidence" value="ECO:0007669"/>
    <property type="project" value="TreeGrafter"/>
</dbReference>
<dbReference type="PANTHER" id="PTHR45775">
    <property type="entry name" value="RAD, GEM/KIR FAMILY MEMBER 2, ISOFORM C"/>
    <property type="match status" value="1"/>
</dbReference>
<dbReference type="GO" id="GO:0003924">
    <property type="term" value="F:GTPase activity"/>
    <property type="evidence" value="ECO:0007669"/>
    <property type="project" value="InterPro"/>
</dbReference>
<keyword evidence="2" id="KW-0597">Phosphoprotein</keyword>
<gene>
    <name evidence="4" type="ORF">CBOVIS_LOCUS12074</name>
</gene>
<dbReference type="PRINTS" id="PR00449">
    <property type="entry name" value="RASTRNSFRMNG"/>
</dbReference>
<evidence type="ECO:0000313" key="4">
    <source>
        <dbReference type="EMBL" id="CAB3410559.1"/>
    </source>
</evidence>
<dbReference type="PROSITE" id="PS51421">
    <property type="entry name" value="RAS"/>
    <property type="match status" value="1"/>
</dbReference>
<evidence type="ECO:0000256" key="2">
    <source>
        <dbReference type="ARBA" id="ARBA00022553"/>
    </source>
</evidence>
<dbReference type="Pfam" id="PF00071">
    <property type="entry name" value="Ras"/>
    <property type="match status" value="1"/>
</dbReference>
<dbReference type="GO" id="GO:0005525">
    <property type="term" value="F:GTP binding"/>
    <property type="evidence" value="ECO:0007669"/>
    <property type="project" value="InterPro"/>
</dbReference>
<sequence length="352" mass="39512">MSNRRVSLPVALTIPKASPSRLSPPSSLSPANRRSLPTSPILRRSLPSTPRTPSPRRKLLPDVDEHLPSTSSSSETSPRRVKKRKNSPRYQYSLQTAMHNECRIEEMPDGALRSFNLEHGRVVDNGYIKTRPSIPLSRDGRATCPEVWRTPDEPSNKKHVVFRLYGAKNSGKRTMLESIEQYATKLVTRYNHNDSSPSKLIDFVLNDERAQLEVLLESTLESSPFASCLTMYGIVYNVDSRESFAMATSLLNRLLSRKIAKDQNVILIGNKVDLKRNQIVSKIEGACLAKIHNCNFIETSALLSINIAELWAILVKRLEGVETVETSSPSWMHKFVARLAHSAEQIVSKISI</sequence>
<name>A0A8S1FEP5_9PELO</name>
<reference evidence="4 5" key="1">
    <citation type="submission" date="2020-04" db="EMBL/GenBank/DDBJ databases">
        <authorList>
            <person name="Laetsch R D."/>
            <person name="Stevens L."/>
            <person name="Kumar S."/>
            <person name="Blaxter L. M."/>
        </authorList>
    </citation>
    <scope>NUCLEOTIDE SEQUENCE [LARGE SCALE GENOMIC DNA]</scope>
</reference>
<dbReference type="SMART" id="SM00175">
    <property type="entry name" value="RAB"/>
    <property type="match status" value="1"/>
</dbReference>
<dbReference type="InterPro" id="IPR051641">
    <property type="entry name" value="RGK_GTP-binding_reg"/>
</dbReference>
<accession>A0A8S1FEP5</accession>
<feature type="region of interest" description="Disordered" evidence="3">
    <location>
        <begin position="1"/>
        <end position="90"/>
    </location>
</feature>
<dbReference type="SUPFAM" id="SSF52540">
    <property type="entry name" value="P-loop containing nucleoside triphosphate hydrolases"/>
    <property type="match status" value="1"/>
</dbReference>
<dbReference type="PANTHER" id="PTHR45775:SF6">
    <property type="entry name" value="RAD, GEM_KIR FAMILY MEMBER 2, ISOFORM C"/>
    <property type="match status" value="1"/>
</dbReference>
<dbReference type="AlphaFoldDB" id="A0A8S1FEP5"/>
<dbReference type="PROSITE" id="PS51419">
    <property type="entry name" value="RAB"/>
    <property type="match status" value="1"/>
</dbReference>
<dbReference type="InterPro" id="IPR027417">
    <property type="entry name" value="P-loop_NTPase"/>
</dbReference>
<keyword evidence="5" id="KW-1185">Reference proteome</keyword>